<dbReference type="EMBL" id="ML119157">
    <property type="protein sequence ID" value="RPB08922.1"/>
    <property type="molecule type" value="Genomic_DNA"/>
</dbReference>
<dbReference type="GO" id="GO:0030515">
    <property type="term" value="F:snoRNA binding"/>
    <property type="evidence" value="ECO:0007669"/>
    <property type="project" value="InterPro"/>
</dbReference>
<feature type="compositionally biased region" description="Low complexity" evidence="1">
    <location>
        <begin position="46"/>
        <end position="58"/>
    </location>
</feature>
<dbReference type="AlphaFoldDB" id="A0A3N4KHX9"/>
<feature type="compositionally biased region" description="Basic residues" evidence="1">
    <location>
        <begin position="1"/>
        <end position="12"/>
    </location>
</feature>
<protein>
    <submittedName>
        <fullName evidence="2">Uncharacterized protein</fullName>
    </submittedName>
</protein>
<feature type="compositionally biased region" description="Low complexity" evidence="1">
    <location>
        <begin position="22"/>
        <end position="34"/>
    </location>
</feature>
<dbReference type="InterPro" id="IPR013268">
    <property type="entry name" value="UTP16"/>
</dbReference>
<dbReference type="Pfam" id="PF08297">
    <property type="entry name" value="U3_snoRNA_assoc"/>
    <property type="match status" value="1"/>
</dbReference>
<accession>A0A3N4KHX9</accession>
<dbReference type="OrthoDB" id="5421655at2759"/>
<dbReference type="Proteomes" id="UP000277580">
    <property type="component" value="Unassembled WGS sequence"/>
</dbReference>
<gene>
    <name evidence="2" type="ORF">P167DRAFT_608384</name>
</gene>
<feature type="compositionally biased region" description="Acidic residues" evidence="1">
    <location>
        <begin position="219"/>
        <end position="230"/>
    </location>
</feature>
<feature type="compositionally biased region" description="Basic and acidic residues" evidence="1">
    <location>
        <begin position="172"/>
        <end position="186"/>
    </location>
</feature>
<keyword evidence="3" id="KW-1185">Reference proteome</keyword>
<reference evidence="2 3" key="1">
    <citation type="journal article" date="2018" name="Nat. Ecol. Evol.">
        <title>Pezizomycetes genomes reveal the molecular basis of ectomycorrhizal truffle lifestyle.</title>
        <authorList>
            <person name="Murat C."/>
            <person name="Payen T."/>
            <person name="Noel B."/>
            <person name="Kuo A."/>
            <person name="Morin E."/>
            <person name="Chen J."/>
            <person name="Kohler A."/>
            <person name="Krizsan K."/>
            <person name="Balestrini R."/>
            <person name="Da Silva C."/>
            <person name="Montanini B."/>
            <person name="Hainaut M."/>
            <person name="Levati E."/>
            <person name="Barry K.W."/>
            <person name="Belfiori B."/>
            <person name="Cichocki N."/>
            <person name="Clum A."/>
            <person name="Dockter R.B."/>
            <person name="Fauchery L."/>
            <person name="Guy J."/>
            <person name="Iotti M."/>
            <person name="Le Tacon F."/>
            <person name="Lindquist E.A."/>
            <person name="Lipzen A."/>
            <person name="Malagnac F."/>
            <person name="Mello A."/>
            <person name="Molinier V."/>
            <person name="Miyauchi S."/>
            <person name="Poulain J."/>
            <person name="Riccioni C."/>
            <person name="Rubini A."/>
            <person name="Sitrit Y."/>
            <person name="Splivallo R."/>
            <person name="Traeger S."/>
            <person name="Wang M."/>
            <person name="Zifcakova L."/>
            <person name="Wipf D."/>
            <person name="Zambonelli A."/>
            <person name="Paolocci F."/>
            <person name="Nowrousian M."/>
            <person name="Ottonello S."/>
            <person name="Baldrian P."/>
            <person name="Spatafora J.W."/>
            <person name="Henrissat B."/>
            <person name="Nagy L.G."/>
            <person name="Aury J.M."/>
            <person name="Wincker P."/>
            <person name="Grigoriev I.V."/>
            <person name="Bonfante P."/>
            <person name="Martin F.M."/>
        </authorList>
    </citation>
    <scope>NUCLEOTIDE SEQUENCE [LARGE SCALE GENOMIC DNA]</scope>
    <source>
        <strain evidence="2 3">CCBAS932</strain>
    </source>
</reference>
<dbReference type="GO" id="GO:0006364">
    <property type="term" value="P:rRNA processing"/>
    <property type="evidence" value="ECO:0007669"/>
    <property type="project" value="InterPro"/>
</dbReference>
<dbReference type="InParanoid" id="A0A3N4KHX9"/>
<name>A0A3N4KHX9_9PEZI</name>
<feature type="compositionally biased region" description="Basic residues" evidence="1">
    <location>
        <begin position="242"/>
        <end position="256"/>
    </location>
</feature>
<feature type="compositionally biased region" description="Acidic residues" evidence="1">
    <location>
        <begin position="85"/>
        <end position="95"/>
    </location>
</feature>
<feature type="region of interest" description="Disordered" evidence="1">
    <location>
        <begin position="1"/>
        <end position="256"/>
    </location>
</feature>
<proteinExistence type="predicted"/>
<organism evidence="2 3">
    <name type="scientific">Morchella conica CCBAS932</name>
    <dbReference type="NCBI Taxonomy" id="1392247"/>
    <lineage>
        <taxon>Eukaryota</taxon>
        <taxon>Fungi</taxon>
        <taxon>Dikarya</taxon>
        <taxon>Ascomycota</taxon>
        <taxon>Pezizomycotina</taxon>
        <taxon>Pezizomycetes</taxon>
        <taxon>Pezizales</taxon>
        <taxon>Morchellaceae</taxon>
        <taxon>Morchella</taxon>
    </lineage>
</organism>
<dbReference type="STRING" id="1392247.A0A3N4KHX9"/>
<feature type="compositionally biased region" description="Basic and acidic residues" evidence="1">
    <location>
        <begin position="142"/>
        <end position="152"/>
    </location>
</feature>
<feature type="compositionally biased region" description="Basic and acidic residues" evidence="1">
    <location>
        <begin position="102"/>
        <end position="123"/>
    </location>
</feature>
<evidence type="ECO:0000256" key="1">
    <source>
        <dbReference type="SAM" id="MobiDB-lite"/>
    </source>
</evidence>
<evidence type="ECO:0000313" key="2">
    <source>
        <dbReference type="EMBL" id="RPB08922.1"/>
    </source>
</evidence>
<sequence length="312" mass="34020">MAPLTRAHRAKASRNGEPIEPLSPALPLTSTPTPRRNHTRFDEDGTSAATTTTTTTTSKPEEIADPQSSAKPDSRDIADSQENSDASDSDDEAPEETSLGAGKEEALKRDEEARKAAEAQKDAARKKRKERDTQLKNQKAGADARKRQRLDEAASQLTLEASNATAEAEAESETRNEAAGGDKEQTPEDTSALAPIEKTKIPKLLPESLLAAVASRPEEDSDAEDSEDDTPAPPGQPSKHLEKNRRRREQKRRNKVLKKGVVSVKVLSDDAATRKNLAPPIVRNVGNIKEAWLYNRRGGVERRAVGRGFVRN</sequence>
<evidence type="ECO:0000313" key="3">
    <source>
        <dbReference type="Proteomes" id="UP000277580"/>
    </source>
</evidence>